<dbReference type="InterPro" id="IPR013783">
    <property type="entry name" value="Ig-like_fold"/>
</dbReference>
<dbReference type="NCBIfam" id="NF038128">
    <property type="entry name" value="choice_anch_J"/>
    <property type="match status" value="1"/>
</dbReference>
<dbReference type="Gene3D" id="2.60.120.200">
    <property type="match status" value="1"/>
</dbReference>
<dbReference type="SUPFAM" id="SSF49265">
    <property type="entry name" value="Fibronectin type III"/>
    <property type="match status" value="1"/>
</dbReference>
<dbReference type="NCBIfam" id="TIGR04183">
    <property type="entry name" value="Por_Secre_tail"/>
    <property type="match status" value="1"/>
</dbReference>
<dbReference type="Proteomes" id="UP000284892">
    <property type="component" value="Unassembled WGS sequence"/>
</dbReference>
<reference evidence="3 4" key="1">
    <citation type="submission" date="2018-09" db="EMBL/GenBank/DDBJ databases">
        <title>Genomic Encyclopedia of Archaeal and Bacterial Type Strains, Phase II (KMG-II): from individual species to whole genera.</title>
        <authorList>
            <person name="Goeker M."/>
        </authorList>
    </citation>
    <scope>NUCLEOTIDE SEQUENCE [LARGE SCALE GENOMIC DNA]</scope>
    <source>
        <strain evidence="3 4">DSM 26283</strain>
    </source>
</reference>
<dbReference type="Gene3D" id="2.60.40.10">
    <property type="entry name" value="Immunoglobulins"/>
    <property type="match status" value="1"/>
</dbReference>
<dbReference type="AlphaFoldDB" id="A0A420DLL0"/>
<name>A0A420DLL0_9FLAO</name>
<evidence type="ECO:0000313" key="3">
    <source>
        <dbReference type="EMBL" id="RKE95088.1"/>
    </source>
</evidence>
<gene>
    <name evidence="3" type="ORF">BXY80_1271</name>
</gene>
<sequence>MILYIILVFNKLKNNPKIPFTMKKITYLFITFLMVSMTSNAQLTEGFESGIPVDWATFRGANNLGTSFDWTASTANPYAGSNSAFVRYENVSGGLAEDWMVTSQVDLTSLNNAQLRFFTRQGGTTDYGSTFQIMISTGTSQTTMGDFVSLGSITETELNVVGNVYEEKIIDLSAYDGDMIYIAFVMTNDNGDSWYIDDVSVDNGPQCDAVTNVSITNLLDTSVDFGWDAPLTGIPATYDWEVVPDGNAPGVGTVDSGVENHPDTSATATGLTANTAYDIYISSNCGVNGLETFGPLSFTTLLGPPPANDLPTGALTATQETSIPNVAAATAVGSSIAFAIQSGDLYDCFVGGIVPENITADDVWFKYTALTADVTLTVTSQFDAALSLYSSPDDTGNSITRTHCVDANTFTPQNEEIMILSGLTIGETYFFRVYQPNGSIPADPTFTYKLWSSTTLGVENVQENDLFTYYPNPVKDYLNVKGEHNILNVSIFNMLGQEVARVQPNKVEDRINMSNLQAGTYIVKVSTNNTTKTLRILKQ</sequence>
<evidence type="ECO:0000313" key="4">
    <source>
        <dbReference type="Proteomes" id="UP000284892"/>
    </source>
</evidence>
<keyword evidence="1" id="KW-0732">Signal</keyword>
<keyword evidence="4" id="KW-1185">Reference proteome</keyword>
<dbReference type="EMBL" id="RAQJ01000002">
    <property type="protein sequence ID" value="RKE95088.1"/>
    <property type="molecule type" value="Genomic_DNA"/>
</dbReference>
<protein>
    <submittedName>
        <fullName evidence="3">Putative secreted protein (Por secretion system target)</fullName>
    </submittedName>
</protein>
<evidence type="ECO:0000256" key="1">
    <source>
        <dbReference type="ARBA" id="ARBA00022729"/>
    </source>
</evidence>
<dbReference type="Pfam" id="PF18962">
    <property type="entry name" value="Por_Secre_tail"/>
    <property type="match status" value="1"/>
</dbReference>
<dbReference type="InterPro" id="IPR036116">
    <property type="entry name" value="FN3_sf"/>
</dbReference>
<accession>A0A420DLL0</accession>
<dbReference type="InterPro" id="IPR003961">
    <property type="entry name" value="FN3_dom"/>
</dbReference>
<proteinExistence type="predicted"/>
<dbReference type="PROSITE" id="PS50853">
    <property type="entry name" value="FN3"/>
    <property type="match status" value="1"/>
</dbReference>
<comment type="caution">
    <text evidence="3">The sequence shown here is derived from an EMBL/GenBank/DDBJ whole genome shotgun (WGS) entry which is preliminary data.</text>
</comment>
<evidence type="ECO:0000259" key="2">
    <source>
        <dbReference type="PROSITE" id="PS50853"/>
    </source>
</evidence>
<dbReference type="Pfam" id="PF00041">
    <property type="entry name" value="fn3"/>
    <property type="match status" value="1"/>
</dbReference>
<dbReference type="InterPro" id="IPR026444">
    <property type="entry name" value="Secre_tail"/>
</dbReference>
<dbReference type="OrthoDB" id="1401747at2"/>
<organism evidence="3 4">
    <name type="scientific">Ichthyenterobacterium magnum</name>
    <dbReference type="NCBI Taxonomy" id="1230530"/>
    <lineage>
        <taxon>Bacteria</taxon>
        <taxon>Pseudomonadati</taxon>
        <taxon>Bacteroidota</taxon>
        <taxon>Flavobacteriia</taxon>
        <taxon>Flavobacteriales</taxon>
        <taxon>Flavobacteriaceae</taxon>
        <taxon>Ichthyenterobacterium</taxon>
    </lineage>
</organism>
<feature type="domain" description="Fibronectin type-III" evidence="2">
    <location>
        <begin position="209"/>
        <end position="307"/>
    </location>
</feature>